<dbReference type="EMBL" id="MCAS01000012">
    <property type="protein sequence ID" value="RKF47000.1"/>
    <property type="molecule type" value="Genomic_DNA"/>
</dbReference>
<gene>
    <name evidence="2" type="ORF">BCY88_04860</name>
</gene>
<organism evidence="2 3">
    <name type="scientific">Paraburkholderia fungorum</name>
    <dbReference type="NCBI Taxonomy" id="134537"/>
    <lineage>
        <taxon>Bacteria</taxon>
        <taxon>Pseudomonadati</taxon>
        <taxon>Pseudomonadota</taxon>
        <taxon>Betaproteobacteria</taxon>
        <taxon>Burkholderiales</taxon>
        <taxon>Burkholderiaceae</taxon>
        <taxon>Paraburkholderia</taxon>
    </lineage>
</organism>
<dbReference type="Gene3D" id="3.40.50.1980">
    <property type="entry name" value="Nitrogenase molybdenum iron protein domain"/>
    <property type="match status" value="2"/>
</dbReference>
<dbReference type="SUPFAM" id="SSF53807">
    <property type="entry name" value="Helical backbone' metal receptor"/>
    <property type="match status" value="1"/>
</dbReference>
<dbReference type="Proteomes" id="UP000283709">
    <property type="component" value="Unassembled WGS sequence"/>
</dbReference>
<evidence type="ECO:0000313" key="2">
    <source>
        <dbReference type="EMBL" id="RKF47000.1"/>
    </source>
</evidence>
<dbReference type="RefSeq" id="WP_183081369.1">
    <property type="nucleotide sequence ID" value="NZ_MCAS01000012.1"/>
</dbReference>
<sequence length="310" mass="31930">MRKESSGNVGGGRISRQRRRLMFGGGALLLGALQPPAFGKPQRRVIVVGGALAEIVYALGAEGTPDSAGNLLVGADTTCSYPAAARALPKVGYQRALSAEGLLSLRPDLILASAEAGPPNVLAQVKQAGVAVVSFAEQHDANSVRDKITGIAKALDVNTQGDALRARFDDAWQRARDTVARSPLSGRKQALRVLFVLNHTGNAAMVAGQHTAADAMLAYAGARNAMQGFNGYRPLSAEALVSAAPDLILTTDEGLSAVGGAAAMLASPGFAATPAGQNKCVVALDALFLLGFGPRLPDAVTTLNQRLLEA</sequence>
<reference evidence="2 3" key="1">
    <citation type="submission" date="2016-07" db="EMBL/GenBank/DDBJ databases">
        <title>Genome analysis of Burkholderia fungorum ES3-20.</title>
        <authorList>
            <person name="Xu D."/>
            <person name="Yao R."/>
            <person name="Zheng S."/>
        </authorList>
    </citation>
    <scope>NUCLEOTIDE SEQUENCE [LARGE SCALE GENOMIC DNA]</scope>
    <source>
        <strain evidence="2 3">ES3-20</strain>
    </source>
</reference>
<name>A0A420GNW9_9BURK</name>
<dbReference type="PANTHER" id="PTHR30535:SF4">
    <property type="entry name" value="HEMIN-BINDING PERIPLASMIC PROTEIN HMUT"/>
    <property type="match status" value="1"/>
</dbReference>
<dbReference type="Pfam" id="PF01497">
    <property type="entry name" value="Peripla_BP_2"/>
    <property type="match status" value="1"/>
</dbReference>
<protein>
    <submittedName>
        <fullName evidence="2">Hemin ABC transporter substrate-binding protein</fullName>
    </submittedName>
</protein>
<dbReference type="PANTHER" id="PTHR30535">
    <property type="entry name" value="VITAMIN B12-BINDING PROTEIN"/>
    <property type="match status" value="1"/>
</dbReference>
<evidence type="ECO:0000313" key="3">
    <source>
        <dbReference type="Proteomes" id="UP000283709"/>
    </source>
</evidence>
<proteinExistence type="predicted"/>
<comment type="caution">
    <text evidence="2">The sequence shown here is derived from an EMBL/GenBank/DDBJ whole genome shotgun (WGS) entry which is preliminary data.</text>
</comment>
<evidence type="ECO:0000259" key="1">
    <source>
        <dbReference type="PROSITE" id="PS50983"/>
    </source>
</evidence>
<dbReference type="InterPro" id="IPR002491">
    <property type="entry name" value="ABC_transptr_periplasmic_BD"/>
</dbReference>
<feature type="domain" description="Fe/B12 periplasmic-binding" evidence="1">
    <location>
        <begin position="44"/>
        <end position="310"/>
    </location>
</feature>
<dbReference type="AlphaFoldDB" id="A0A420GNW9"/>
<dbReference type="PROSITE" id="PS50983">
    <property type="entry name" value="FE_B12_PBP"/>
    <property type="match status" value="1"/>
</dbReference>
<dbReference type="InterPro" id="IPR050902">
    <property type="entry name" value="ABC_Transporter_SBP"/>
</dbReference>
<accession>A0A420GNW9</accession>